<dbReference type="PANTHER" id="PTHR47998">
    <property type="entry name" value="TRANSCRIPTION FACTOR MYB51-LIKE ISOFORM X1"/>
    <property type="match status" value="1"/>
</dbReference>
<dbReference type="Proteomes" id="UP000694864">
    <property type="component" value="Chromosome 7"/>
</dbReference>
<name>A0ABM1Q713_CAMSA</name>
<evidence type="ECO:0000313" key="5">
    <source>
        <dbReference type="Proteomes" id="UP000694864"/>
    </source>
</evidence>
<gene>
    <name evidence="6" type="primary">LOC104700442</name>
</gene>
<evidence type="ECO:0000256" key="1">
    <source>
        <dbReference type="ARBA" id="ARBA00004123"/>
    </source>
</evidence>
<evidence type="ECO:0000313" key="6">
    <source>
        <dbReference type="RefSeq" id="XP_019082551.1"/>
    </source>
</evidence>
<dbReference type="InterPro" id="IPR015495">
    <property type="entry name" value="Myb_TF_plants"/>
</dbReference>
<keyword evidence="5" id="KW-1185">Reference proteome</keyword>
<organism evidence="5 6">
    <name type="scientific">Camelina sativa</name>
    <name type="common">False flax</name>
    <name type="synonym">Myagrum sativum</name>
    <dbReference type="NCBI Taxonomy" id="90675"/>
    <lineage>
        <taxon>Eukaryota</taxon>
        <taxon>Viridiplantae</taxon>
        <taxon>Streptophyta</taxon>
        <taxon>Embryophyta</taxon>
        <taxon>Tracheophyta</taxon>
        <taxon>Spermatophyta</taxon>
        <taxon>Magnoliopsida</taxon>
        <taxon>eudicotyledons</taxon>
        <taxon>Gunneridae</taxon>
        <taxon>Pentapetalae</taxon>
        <taxon>rosids</taxon>
        <taxon>malvids</taxon>
        <taxon>Brassicales</taxon>
        <taxon>Brassicaceae</taxon>
        <taxon>Camelineae</taxon>
        <taxon>Camelina</taxon>
    </lineage>
</organism>
<evidence type="ECO:0000256" key="2">
    <source>
        <dbReference type="ARBA" id="ARBA00023125"/>
    </source>
</evidence>
<dbReference type="GeneID" id="104700442"/>
<keyword evidence="2" id="KW-0238">DNA-binding</keyword>
<proteinExistence type="predicted"/>
<accession>A0ABM1Q713</accession>
<dbReference type="SUPFAM" id="SSF46689">
    <property type="entry name" value="Homeodomain-like"/>
    <property type="match status" value="1"/>
</dbReference>
<dbReference type="Pfam" id="PF00249">
    <property type="entry name" value="Myb_DNA-binding"/>
    <property type="match status" value="1"/>
</dbReference>
<dbReference type="RefSeq" id="XP_019082551.1">
    <property type="nucleotide sequence ID" value="XM_019227006.1"/>
</dbReference>
<reference evidence="6" key="2">
    <citation type="submission" date="2025-08" db="UniProtKB">
        <authorList>
            <consortium name="RefSeq"/>
        </authorList>
    </citation>
    <scope>IDENTIFICATION</scope>
    <source>
        <tissue evidence="6">Leaf</tissue>
    </source>
</reference>
<reference evidence="5" key="1">
    <citation type="journal article" date="2014" name="Nat. Commun.">
        <title>The emerging biofuel crop Camelina sativa retains a highly undifferentiated hexaploid genome structure.</title>
        <authorList>
            <person name="Kagale S."/>
            <person name="Koh C."/>
            <person name="Nixon J."/>
            <person name="Bollina V."/>
            <person name="Clarke W.E."/>
            <person name="Tuteja R."/>
            <person name="Spillane C."/>
            <person name="Robinson S.J."/>
            <person name="Links M.G."/>
            <person name="Clarke C."/>
            <person name="Higgins E.E."/>
            <person name="Huebert T."/>
            <person name="Sharpe A.G."/>
            <person name="Parkin I.A."/>
        </authorList>
    </citation>
    <scope>NUCLEOTIDE SEQUENCE [LARGE SCALE GENOMIC DNA]</scope>
    <source>
        <strain evidence="5">cv. DH55</strain>
    </source>
</reference>
<dbReference type="PANTHER" id="PTHR47998:SF51">
    <property type="entry name" value="MYB-LIKE TRANSCRIPTION FACTOR ETC2-RELATED"/>
    <property type="match status" value="1"/>
</dbReference>
<dbReference type="Gene3D" id="1.10.10.60">
    <property type="entry name" value="Homeodomain-like"/>
    <property type="match status" value="1"/>
</dbReference>
<dbReference type="SMART" id="SM00717">
    <property type="entry name" value="SANT"/>
    <property type="match status" value="1"/>
</dbReference>
<dbReference type="InterPro" id="IPR001005">
    <property type="entry name" value="SANT/Myb"/>
</dbReference>
<dbReference type="InterPro" id="IPR009057">
    <property type="entry name" value="Homeodomain-like_sf"/>
</dbReference>
<protein>
    <submittedName>
        <fullName evidence="6">MYB-like transcription factor TCL1</fullName>
    </submittedName>
</protein>
<sequence>MDNTNRIRRPHGEVSSMEWEFINMTEQEEDLIFRMYKLVRDRWDLIARRVVGREAKDIERYWIMRNSDYFSHKRGRLHKSFCISSPTFLLLNRTNLLRNYNSQQWLSK</sequence>
<evidence type="ECO:0000259" key="4">
    <source>
        <dbReference type="SMART" id="SM00717"/>
    </source>
</evidence>
<dbReference type="CDD" id="cd00167">
    <property type="entry name" value="SANT"/>
    <property type="match status" value="1"/>
</dbReference>
<evidence type="ECO:0000256" key="3">
    <source>
        <dbReference type="ARBA" id="ARBA00023242"/>
    </source>
</evidence>
<keyword evidence="3" id="KW-0539">Nucleus</keyword>
<feature type="domain" description="Myb-like" evidence="4">
    <location>
        <begin position="20"/>
        <end position="68"/>
    </location>
</feature>
<comment type="subcellular location">
    <subcellularLocation>
        <location evidence="1">Nucleus</location>
    </subcellularLocation>
</comment>